<accession>A0A3P6U3W8</accession>
<proteinExistence type="predicted"/>
<dbReference type="EMBL" id="UYRX01000088">
    <property type="protein sequence ID" value="VDK73348.1"/>
    <property type="molecule type" value="Genomic_DNA"/>
</dbReference>
<dbReference type="STRING" id="42156.A0A3P6U3W8"/>
<evidence type="ECO:0000259" key="3">
    <source>
        <dbReference type="Pfam" id="PF00462"/>
    </source>
</evidence>
<keyword evidence="5" id="KW-1185">Reference proteome</keyword>
<dbReference type="InterPro" id="IPR047185">
    <property type="entry name" value="GLRX1"/>
</dbReference>
<sequence length="126" mass="14419">IEKAIRAMGLRFSKRIPEDMGEVQRFIDELIASKKIVVISKSWCIYCKRTRKAFSSYPLEADVMEWIDINKRSDGKEILDYMEQITGSRRVPRIFIGGEFFGGCDEICAAKKDDVLEHKLNAIGAI</sequence>
<dbReference type="Gene3D" id="3.40.30.10">
    <property type="entry name" value="Glutaredoxin"/>
    <property type="match status" value="1"/>
</dbReference>
<evidence type="ECO:0000256" key="1">
    <source>
        <dbReference type="ARBA" id="ARBA00022448"/>
    </source>
</evidence>
<gene>
    <name evidence="4" type="ORF">NLS_LOCUS2078</name>
</gene>
<dbReference type="PANTHER" id="PTHR46185">
    <property type="entry name" value="GLUTAREDOXIN-1"/>
    <property type="match status" value="1"/>
</dbReference>
<dbReference type="OMA" id="DAMEWID"/>
<dbReference type="Pfam" id="PF00462">
    <property type="entry name" value="Glutaredoxin"/>
    <property type="match status" value="1"/>
</dbReference>
<dbReference type="GO" id="GO:0005739">
    <property type="term" value="C:mitochondrion"/>
    <property type="evidence" value="ECO:0007669"/>
    <property type="project" value="TreeGrafter"/>
</dbReference>
<protein>
    <recommendedName>
        <fullName evidence="3">Glutaredoxin domain-containing protein</fullName>
    </recommendedName>
</protein>
<dbReference type="SUPFAM" id="SSF52833">
    <property type="entry name" value="Thioredoxin-like"/>
    <property type="match status" value="1"/>
</dbReference>
<dbReference type="PANTHER" id="PTHR46185:SF1">
    <property type="entry name" value="GLUTAREDOXIN-1"/>
    <property type="match status" value="1"/>
</dbReference>
<dbReference type="PROSITE" id="PS51354">
    <property type="entry name" value="GLUTAREDOXIN_2"/>
    <property type="match status" value="1"/>
</dbReference>
<dbReference type="PRINTS" id="PR00160">
    <property type="entry name" value="GLUTAREDOXIN"/>
</dbReference>
<keyword evidence="1" id="KW-0813">Transport</keyword>
<dbReference type="InterPro" id="IPR002109">
    <property type="entry name" value="Glutaredoxin"/>
</dbReference>
<dbReference type="OrthoDB" id="418495at2759"/>
<keyword evidence="2" id="KW-0249">Electron transport</keyword>
<dbReference type="InterPro" id="IPR036249">
    <property type="entry name" value="Thioredoxin-like_sf"/>
</dbReference>
<dbReference type="Proteomes" id="UP000277928">
    <property type="component" value="Unassembled WGS sequence"/>
</dbReference>
<dbReference type="InterPro" id="IPR014025">
    <property type="entry name" value="Glutaredoxin_subgr"/>
</dbReference>
<organism evidence="4 5">
    <name type="scientific">Litomosoides sigmodontis</name>
    <name type="common">Filarial nematode worm</name>
    <dbReference type="NCBI Taxonomy" id="42156"/>
    <lineage>
        <taxon>Eukaryota</taxon>
        <taxon>Metazoa</taxon>
        <taxon>Ecdysozoa</taxon>
        <taxon>Nematoda</taxon>
        <taxon>Chromadorea</taxon>
        <taxon>Rhabditida</taxon>
        <taxon>Spirurina</taxon>
        <taxon>Spiruromorpha</taxon>
        <taxon>Filarioidea</taxon>
        <taxon>Onchocercidae</taxon>
        <taxon>Litomosoides</taxon>
    </lineage>
</organism>
<evidence type="ECO:0000313" key="5">
    <source>
        <dbReference type="Proteomes" id="UP000277928"/>
    </source>
</evidence>
<name>A0A3P6U3W8_LITSI</name>
<dbReference type="CDD" id="cd03419">
    <property type="entry name" value="GRX_GRXh_1_2_like"/>
    <property type="match status" value="1"/>
</dbReference>
<evidence type="ECO:0000313" key="4">
    <source>
        <dbReference type="EMBL" id="VDK73348.1"/>
    </source>
</evidence>
<reference evidence="4 5" key="1">
    <citation type="submission" date="2018-08" db="EMBL/GenBank/DDBJ databases">
        <authorList>
            <person name="Laetsch R D."/>
            <person name="Stevens L."/>
            <person name="Kumar S."/>
            <person name="Blaxter L. M."/>
        </authorList>
    </citation>
    <scope>NUCLEOTIDE SEQUENCE [LARGE SCALE GENOMIC DNA]</scope>
</reference>
<dbReference type="AlphaFoldDB" id="A0A3P6U3W8"/>
<feature type="domain" description="Glutaredoxin" evidence="3">
    <location>
        <begin position="36"/>
        <end position="100"/>
    </location>
</feature>
<feature type="non-terminal residue" evidence="4">
    <location>
        <position position="1"/>
    </location>
</feature>
<evidence type="ECO:0000256" key="2">
    <source>
        <dbReference type="ARBA" id="ARBA00022982"/>
    </source>
</evidence>
<dbReference type="GO" id="GO:0015038">
    <property type="term" value="F:glutathione disulfide oxidoreductase activity"/>
    <property type="evidence" value="ECO:0007669"/>
    <property type="project" value="TreeGrafter"/>
</dbReference>